<dbReference type="Proteomes" id="UP000593565">
    <property type="component" value="Unassembled WGS sequence"/>
</dbReference>
<reference evidence="2 3" key="1">
    <citation type="submission" date="2020-02" db="EMBL/GenBank/DDBJ databases">
        <title>A chromosome-scale genome assembly of the black bullhead catfish (Ameiurus melas).</title>
        <authorList>
            <person name="Wen M."/>
            <person name="Zham M."/>
            <person name="Cabau C."/>
            <person name="Klopp C."/>
            <person name="Donnadieu C."/>
            <person name="Roques C."/>
            <person name="Bouchez O."/>
            <person name="Lampietro C."/>
            <person name="Jouanno E."/>
            <person name="Herpin A."/>
            <person name="Louis A."/>
            <person name="Berthelot C."/>
            <person name="Parey E."/>
            <person name="Roest-Crollius H."/>
            <person name="Braasch I."/>
            <person name="Postlethwait J."/>
            <person name="Robinson-Rechavi M."/>
            <person name="Echchiki A."/>
            <person name="Begum T."/>
            <person name="Montfort J."/>
            <person name="Schartl M."/>
            <person name="Bobe J."/>
            <person name="Guiguen Y."/>
        </authorList>
    </citation>
    <scope>NUCLEOTIDE SEQUENCE [LARGE SCALE GENOMIC DNA]</scope>
    <source>
        <strain evidence="2">M_S1</strain>
        <tissue evidence="2">Blood</tissue>
    </source>
</reference>
<evidence type="ECO:0000313" key="3">
    <source>
        <dbReference type="Proteomes" id="UP000593565"/>
    </source>
</evidence>
<keyword evidence="3" id="KW-1185">Reference proteome</keyword>
<evidence type="ECO:0000313" key="2">
    <source>
        <dbReference type="EMBL" id="KAF4086555.1"/>
    </source>
</evidence>
<keyword evidence="1" id="KW-0472">Membrane</keyword>
<accession>A0A7J6AVB3</accession>
<comment type="caution">
    <text evidence="2">The sequence shown here is derived from an EMBL/GenBank/DDBJ whole genome shotgun (WGS) entry which is preliminary data.</text>
</comment>
<evidence type="ECO:0000256" key="1">
    <source>
        <dbReference type="SAM" id="Phobius"/>
    </source>
</evidence>
<dbReference type="AlphaFoldDB" id="A0A7J6AVB3"/>
<proteinExistence type="predicted"/>
<name>A0A7J6AVB3_AMEME</name>
<feature type="transmembrane region" description="Helical" evidence="1">
    <location>
        <begin position="51"/>
        <end position="67"/>
    </location>
</feature>
<sequence length="106" mass="12833">MATGLHEFSMSEFDPQNIYNPIIMQMHLPRTAYRTFPHTSQCSFIFTIRKYNFYLLKLILVFLYLWWNVSRMWSEKLQSNTRHKTEEFTIDGTPVHCRTLFSHSYT</sequence>
<protein>
    <submittedName>
        <fullName evidence="2">Uncharacterized protein</fullName>
    </submittedName>
</protein>
<organism evidence="2 3">
    <name type="scientific">Ameiurus melas</name>
    <name type="common">Black bullhead</name>
    <name type="synonym">Silurus melas</name>
    <dbReference type="NCBI Taxonomy" id="219545"/>
    <lineage>
        <taxon>Eukaryota</taxon>
        <taxon>Metazoa</taxon>
        <taxon>Chordata</taxon>
        <taxon>Craniata</taxon>
        <taxon>Vertebrata</taxon>
        <taxon>Euteleostomi</taxon>
        <taxon>Actinopterygii</taxon>
        <taxon>Neopterygii</taxon>
        <taxon>Teleostei</taxon>
        <taxon>Ostariophysi</taxon>
        <taxon>Siluriformes</taxon>
        <taxon>Ictaluridae</taxon>
        <taxon>Ameiurus</taxon>
    </lineage>
</organism>
<gene>
    <name evidence="2" type="ORF">AMELA_G00084860</name>
</gene>
<dbReference type="EMBL" id="JAAGNN010000007">
    <property type="protein sequence ID" value="KAF4086555.1"/>
    <property type="molecule type" value="Genomic_DNA"/>
</dbReference>
<keyword evidence="1" id="KW-1133">Transmembrane helix</keyword>
<keyword evidence="1" id="KW-0812">Transmembrane</keyword>